<dbReference type="HAMAP" id="MF_04133">
    <property type="entry name" value="CAPSID_LAMBDA"/>
    <property type="match status" value="1"/>
</dbReference>
<organism evidence="1 2">
    <name type="scientific">Pseudoroseomonas cervicalis ATCC 49957</name>
    <dbReference type="NCBI Taxonomy" id="525371"/>
    <lineage>
        <taxon>Bacteria</taxon>
        <taxon>Pseudomonadati</taxon>
        <taxon>Pseudomonadota</taxon>
        <taxon>Alphaproteobacteria</taxon>
        <taxon>Acetobacterales</taxon>
        <taxon>Roseomonadaceae</taxon>
        <taxon>Roseomonas</taxon>
    </lineage>
</organism>
<keyword evidence="2" id="KW-1185">Reference proteome</keyword>
<reference evidence="1 2" key="1">
    <citation type="submission" date="2010-04" db="EMBL/GenBank/DDBJ databases">
        <authorList>
            <person name="Qin X."/>
            <person name="Bachman B."/>
            <person name="Battles P."/>
            <person name="Bell A."/>
            <person name="Bess C."/>
            <person name="Bickham C."/>
            <person name="Chaboub L."/>
            <person name="Chen D."/>
            <person name="Coyle M."/>
            <person name="Deiros D.R."/>
            <person name="Dinh H."/>
            <person name="Forbes L."/>
            <person name="Fowler G."/>
            <person name="Francisco L."/>
            <person name="Fu Q."/>
            <person name="Gubbala S."/>
            <person name="Hale W."/>
            <person name="Han Y."/>
            <person name="Hemphill L."/>
            <person name="Highlander S.K."/>
            <person name="Hirani K."/>
            <person name="Hogues M."/>
            <person name="Jackson L."/>
            <person name="Jakkamsetti A."/>
            <person name="Javaid M."/>
            <person name="Jiang H."/>
            <person name="Korchina V."/>
            <person name="Kovar C."/>
            <person name="Lara F."/>
            <person name="Lee S."/>
            <person name="Mata R."/>
            <person name="Mathew T."/>
            <person name="Moen C."/>
            <person name="Morales K."/>
            <person name="Munidasa M."/>
            <person name="Nazareth L."/>
            <person name="Ngo R."/>
            <person name="Nguyen L."/>
            <person name="Okwuonu G."/>
            <person name="Ongeri F."/>
            <person name="Patil S."/>
            <person name="Petrosino J."/>
            <person name="Pham C."/>
            <person name="Pham P."/>
            <person name="Pu L.-L."/>
            <person name="Puazo M."/>
            <person name="Raj R."/>
            <person name="Reid J."/>
            <person name="Rouhana J."/>
            <person name="Saada N."/>
            <person name="Shang Y."/>
            <person name="Simmons D."/>
            <person name="Thornton R."/>
            <person name="Warren J."/>
            <person name="Weissenberger G."/>
            <person name="Zhang J."/>
            <person name="Zhang L."/>
            <person name="Zhou C."/>
            <person name="Zhu D."/>
            <person name="Muzny D."/>
            <person name="Worley K."/>
            <person name="Gibbs R."/>
        </authorList>
    </citation>
    <scope>NUCLEOTIDE SEQUENCE [LARGE SCALE GENOMIC DNA]</scope>
    <source>
        <strain evidence="1 2">ATCC 49957</strain>
    </source>
</reference>
<dbReference type="RefSeq" id="WP_007003404.1">
    <property type="nucleotide sequence ID" value="NZ_GG770777.1"/>
</dbReference>
<dbReference type="AlphaFoldDB" id="D5RTG2"/>
<dbReference type="Gene3D" id="3.15.30.10">
    <property type="entry name" value="putative capsid protein of prophage domain like"/>
    <property type="match status" value="1"/>
</dbReference>
<dbReference type="Gene3D" id="3.30.1930.10">
    <property type="entry name" value="capsid protein of prophage domain"/>
    <property type="match status" value="1"/>
</dbReference>
<dbReference type="EMBL" id="ADVL01000791">
    <property type="protein sequence ID" value="EFH09393.1"/>
    <property type="molecule type" value="Genomic_DNA"/>
</dbReference>
<evidence type="ECO:0000313" key="1">
    <source>
        <dbReference type="EMBL" id="EFH09393.1"/>
    </source>
</evidence>
<gene>
    <name evidence="1" type="ORF">HMPREF0731_4374</name>
</gene>
<accession>D5RTG2</accession>
<dbReference type="HOGENOM" id="CLU_065950_2_0_5"/>
<dbReference type="Proteomes" id="UP000005324">
    <property type="component" value="Unassembled WGS sequence"/>
</dbReference>
<comment type="caution">
    <text evidence="1">The sequence shown here is derived from an EMBL/GenBank/DDBJ whole genome shotgun (WGS) entry which is preliminary data.</text>
</comment>
<name>D5RTG2_9PROT</name>
<sequence length="343" mass="37465">MALSIYDTSTLIRVVENLKPPSSFLLDKFFPNTSQSTTEFVTIDIFDGKRRLAPFVNPLQEGKFVEPIGFRSPTFKPPYIKPKTRLDPTRAVRRAIGERIGGGELSPAQRQAANLAFELEDQINQITRRMEWMASSALVNGAITVVGEGFPTAVINFGRAAALSVVLTGGNRWGQAGISPSANIDEWAARVLKESGQPVTDIVFTPSAWAAFRLDPLVKEVVASFVNGNPDFQAAGVRPVPGAIRLGTWGQYTLWLYYEWFIDPEDGVEKPMLPDGTVLLGSPAVDGERAHAAILDEELGFPAVPYAPKSWVEKDPGVRWLMTQSATIVIPSRVNAVLSAKVN</sequence>
<evidence type="ECO:0000313" key="2">
    <source>
        <dbReference type="Proteomes" id="UP000005324"/>
    </source>
</evidence>
<dbReference type="InterPro" id="IPR005564">
    <property type="entry name" value="Major_capsid_GpE"/>
</dbReference>
<proteinExistence type="inferred from homology"/>
<protein>
    <submittedName>
        <fullName evidence="1">Putative phage major capsid protein E</fullName>
    </submittedName>
</protein>
<dbReference type="Pfam" id="PF03864">
    <property type="entry name" value="Phage_cap_E"/>
    <property type="match status" value="1"/>
</dbReference>